<protein>
    <submittedName>
        <fullName evidence="2">Uncharacterized protein</fullName>
    </submittedName>
</protein>
<dbReference type="Proteomes" id="UP001060072">
    <property type="component" value="Segment"/>
</dbReference>
<accession>A0A9E7SYW4</accession>
<keyword evidence="1" id="KW-1133">Transmembrane helix</keyword>
<evidence type="ECO:0000313" key="3">
    <source>
        <dbReference type="Proteomes" id="UP001060072"/>
    </source>
</evidence>
<keyword evidence="1" id="KW-0472">Membrane</keyword>
<feature type="transmembrane region" description="Helical" evidence="1">
    <location>
        <begin position="6"/>
        <end position="23"/>
    </location>
</feature>
<name>A0A9E7SYW4_9CAUD</name>
<organism evidence="2 3">
    <name type="scientific">Aeromonas phage JELG-KS1</name>
    <dbReference type="NCBI Taxonomy" id="2951233"/>
    <lineage>
        <taxon>Viruses</taxon>
        <taxon>Duplodnaviria</taxon>
        <taxon>Heunggongvirae</taxon>
        <taxon>Uroviricota</taxon>
        <taxon>Caudoviricetes</taxon>
        <taxon>Autographivirales</taxon>
        <taxon>Autotranscriptaviridae</taxon>
        <taxon>Studiervirinae</taxon>
        <taxon>Jelgvirus</taxon>
        <taxon>Jelgvirus JELGKS1</taxon>
    </lineage>
</organism>
<sequence length="171" mass="19843">MFTPTVLTLLAIIAILLVLNFRIHLDLKVTRDEATHWKTRGDNLNHEIVRRRQEEFALSQDIKRKDRLYDEQLKHLKAALEDKASELRALKTKASTLESVKFYARVPSYSGHQKTEFKLGLGPCGLVVKTLNMTEQADRIVIEQLCENGERKTFDYFKSDIEGRIEKRWAA</sequence>
<evidence type="ECO:0000256" key="1">
    <source>
        <dbReference type="SAM" id="Phobius"/>
    </source>
</evidence>
<dbReference type="InterPro" id="IPR058006">
    <property type="entry name" value="1.05"/>
</dbReference>
<dbReference type="Pfam" id="PF25755">
    <property type="entry name" value="Phage_T3_1_05"/>
    <property type="match status" value="1"/>
</dbReference>
<dbReference type="EMBL" id="ON604651">
    <property type="protein sequence ID" value="UTQ78144.1"/>
    <property type="molecule type" value="Genomic_DNA"/>
</dbReference>
<keyword evidence="3" id="KW-1185">Reference proteome</keyword>
<reference evidence="2" key="1">
    <citation type="submission" date="2022-05" db="EMBL/GenBank/DDBJ databases">
        <title>Complete genome sequence of Aeromonas phage JELG-KS1.</title>
        <authorList>
            <person name="Svanberga K."/>
            <person name="Dislers A."/>
            <person name="Kazaks A."/>
            <person name="Zrelovs N."/>
        </authorList>
    </citation>
    <scope>NUCLEOTIDE SEQUENCE</scope>
</reference>
<proteinExistence type="predicted"/>
<keyword evidence="1" id="KW-0812">Transmembrane</keyword>
<evidence type="ECO:0000313" key="2">
    <source>
        <dbReference type="EMBL" id="UTQ78144.1"/>
    </source>
</evidence>